<dbReference type="Proteomes" id="UP001058974">
    <property type="component" value="Chromosome 5"/>
</dbReference>
<dbReference type="PANTHER" id="PTHR34222">
    <property type="entry name" value="GAG_PRE-INTEGRS DOMAIN-CONTAINING PROTEIN"/>
    <property type="match status" value="1"/>
</dbReference>
<evidence type="ECO:0000313" key="1">
    <source>
        <dbReference type="EMBL" id="KAI5402304.1"/>
    </source>
</evidence>
<sequence length="151" mass="17537">MSWINISVESKIAQSILWMDIAIEMWIELKDDSYQGDVFRISDIQEEICTLKQVRSQIVSMDPLHNICRVYRLLVQQKREVVLPLDESKVLAFPNQNQSSQYKHNLGPRGRGTRCGRSYSGRDRRTRVFTYCGTTNHTFDSCFKINGVPPH</sequence>
<name>A0A9D4WIN5_PEA</name>
<gene>
    <name evidence="1" type="ORF">KIW84_050062</name>
</gene>
<protein>
    <submittedName>
        <fullName evidence="1">Uncharacterized protein</fullName>
    </submittedName>
</protein>
<dbReference type="PANTHER" id="PTHR34222:SF99">
    <property type="entry name" value="PROTEIN, PUTATIVE-RELATED"/>
    <property type="match status" value="1"/>
</dbReference>
<proteinExistence type="predicted"/>
<dbReference type="AlphaFoldDB" id="A0A9D4WIN5"/>
<dbReference type="Gramene" id="Psat05G0006200-T1">
    <property type="protein sequence ID" value="KAI5402304.1"/>
    <property type="gene ID" value="KIW84_050062"/>
</dbReference>
<evidence type="ECO:0000313" key="2">
    <source>
        <dbReference type="Proteomes" id="UP001058974"/>
    </source>
</evidence>
<organism evidence="1 2">
    <name type="scientific">Pisum sativum</name>
    <name type="common">Garden pea</name>
    <name type="synonym">Lathyrus oleraceus</name>
    <dbReference type="NCBI Taxonomy" id="3888"/>
    <lineage>
        <taxon>Eukaryota</taxon>
        <taxon>Viridiplantae</taxon>
        <taxon>Streptophyta</taxon>
        <taxon>Embryophyta</taxon>
        <taxon>Tracheophyta</taxon>
        <taxon>Spermatophyta</taxon>
        <taxon>Magnoliopsida</taxon>
        <taxon>eudicotyledons</taxon>
        <taxon>Gunneridae</taxon>
        <taxon>Pentapetalae</taxon>
        <taxon>rosids</taxon>
        <taxon>fabids</taxon>
        <taxon>Fabales</taxon>
        <taxon>Fabaceae</taxon>
        <taxon>Papilionoideae</taxon>
        <taxon>50 kb inversion clade</taxon>
        <taxon>NPAAA clade</taxon>
        <taxon>Hologalegina</taxon>
        <taxon>IRL clade</taxon>
        <taxon>Fabeae</taxon>
        <taxon>Lathyrus</taxon>
    </lineage>
</organism>
<dbReference type="EMBL" id="JAMSHJ010000005">
    <property type="protein sequence ID" value="KAI5402304.1"/>
    <property type="molecule type" value="Genomic_DNA"/>
</dbReference>
<reference evidence="1 2" key="1">
    <citation type="journal article" date="2022" name="Nat. Genet.">
        <title>Improved pea reference genome and pan-genome highlight genomic features and evolutionary characteristics.</title>
        <authorList>
            <person name="Yang T."/>
            <person name="Liu R."/>
            <person name="Luo Y."/>
            <person name="Hu S."/>
            <person name="Wang D."/>
            <person name="Wang C."/>
            <person name="Pandey M.K."/>
            <person name="Ge S."/>
            <person name="Xu Q."/>
            <person name="Li N."/>
            <person name="Li G."/>
            <person name="Huang Y."/>
            <person name="Saxena R.K."/>
            <person name="Ji Y."/>
            <person name="Li M."/>
            <person name="Yan X."/>
            <person name="He Y."/>
            <person name="Liu Y."/>
            <person name="Wang X."/>
            <person name="Xiang C."/>
            <person name="Varshney R.K."/>
            <person name="Ding H."/>
            <person name="Gao S."/>
            <person name="Zong X."/>
        </authorList>
    </citation>
    <scope>NUCLEOTIDE SEQUENCE [LARGE SCALE GENOMIC DNA]</scope>
    <source>
        <strain evidence="1 2">cv. Zhongwan 6</strain>
    </source>
</reference>
<accession>A0A9D4WIN5</accession>
<comment type="caution">
    <text evidence="1">The sequence shown here is derived from an EMBL/GenBank/DDBJ whole genome shotgun (WGS) entry which is preliminary data.</text>
</comment>
<keyword evidence="2" id="KW-1185">Reference proteome</keyword>